<dbReference type="AlphaFoldDB" id="A0A285ZP83"/>
<keyword evidence="1" id="KW-0732">Signal</keyword>
<dbReference type="OrthoDB" id="9809549at2"/>
<dbReference type="Proteomes" id="UP000219281">
    <property type="component" value="Unassembled WGS sequence"/>
</dbReference>
<dbReference type="PANTHER" id="PTHR43265:SF1">
    <property type="entry name" value="ESTERASE ESTD"/>
    <property type="match status" value="1"/>
</dbReference>
<feature type="domain" description="Xaa-Pro dipeptidyl-peptidase-like" evidence="2">
    <location>
        <begin position="36"/>
        <end position="301"/>
    </location>
</feature>
<evidence type="ECO:0000313" key="4">
    <source>
        <dbReference type="Proteomes" id="UP000219281"/>
    </source>
</evidence>
<organism evidence="3 4">
    <name type="scientific">Pedobacter xixiisoli</name>
    <dbReference type="NCBI Taxonomy" id="1476464"/>
    <lineage>
        <taxon>Bacteria</taxon>
        <taxon>Pseudomonadati</taxon>
        <taxon>Bacteroidota</taxon>
        <taxon>Sphingobacteriia</taxon>
        <taxon>Sphingobacteriales</taxon>
        <taxon>Sphingobacteriaceae</taxon>
        <taxon>Pedobacter</taxon>
    </lineage>
</organism>
<evidence type="ECO:0000313" key="3">
    <source>
        <dbReference type="EMBL" id="SOD11465.1"/>
    </source>
</evidence>
<dbReference type="InterPro" id="IPR029058">
    <property type="entry name" value="AB_hydrolase_fold"/>
</dbReference>
<dbReference type="GO" id="GO:0052689">
    <property type="term" value="F:carboxylic ester hydrolase activity"/>
    <property type="evidence" value="ECO:0007669"/>
    <property type="project" value="TreeGrafter"/>
</dbReference>
<evidence type="ECO:0000259" key="2">
    <source>
        <dbReference type="Pfam" id="PF02129"/>
    </source>
</evidence>
<proteinExistence type="predicted"/>
<protein>
    <recommendedName>
        <fullName evidence="2">Xaa-Pro dipeptidyl-peptidase-like domain-containing protein</fullName>
    </recommendedName>
</protein>
<dbReference type="PANTHER" id="PTHR43265">
    <property type="entry name" value="ESTERASE ESTD"/>
    <property type="match status" value="1"/>
</dbReference>
<dbReference type="InterPro" id="IPR053145">
    <property type="entry name" value="AB_hydrolase_Est10"/>
</dbReference>
<gene>
    <name evidence="3" type="ORF">SAMN06297358_0164</name>
</gene>
<dbReference type="EMBL" id="OCMT01000001">
    <property type="protein sequence ID" value="SOD11465.1"/>
    <property type="molecule type" value="Genomic_DNA"/>
</dbReference>
<dbReference type="SUPFAM" id="SSF53474">
    <property type="entry name" value="alpha/beta-Hydrolases"/>
    <property type="match status" value="1"/>
</dbReference>
<feature type="chain" id="PRO_5013148814" description="Xaa-Pro dipeptidyl-peptidase-like domain-containing protein" evidence="1">
    <location>
        <begin position="21"/>
        <end position="358"/>
    </location>
</feature>
<keyword evidence="4" id="KW-1185">Reference proteome</keyword>
<reference evidence="4" key="1">
    <citation type="submission" date="2017-09" db="EMBL/GenBank/DDBJ databases">
        <authorList>
            <person name="Varghese N."/>
            <person name="Submissions S."/>
        </authorList>
    </citation>
    <scope>NUCLEOTIDE SEQUENCE [LARGE SCALE GENOMIC DNA]</scope>
    <source>
        <strain evidence="4">CGMCC 1.12803</strain>
    </source>
</reference>
<evidence type="ECO:0000256" key="1">
    <source>
        <dbReference type="SAM" id="SignalP"/>
    </source>
</evidence>
<accession>A0A285ZP83</accession>
<name>A0A285ZP83_9SPHI</name>
<sequence length="358" mass="39667">MKKLLSSVFSLVLLSAFAFAQQTFKVDSTIIIKNDSLQIGASLYMPVKSGKVTAMVMVSGTNPQDRNGMMAGYPFFKQIATFLATKGYAVLLMDDRGVGKSTGNYPYATTEDFANDALVAIKYLRTQFQINQDKIGLIGHSEGGAASAIAAAKSSDVKFIISLAGLATNGFESLIQQNEDLVNHSQLSQADKNRSNQINRLMFETALKYADSVNMRAKLDETYLEWKKVDDSLFKLSGVQWDHFRFPIYSYVNHAVGKWYRYFVKYDAQVVMKQIKVPVLAINGDKDLMVAGVPNLANWKNYIAVGGNKKVTTKLIPSVNHLLQKCESCKPDEYAKIKTGVDGEVLTTMASWLITVIK</sequence>
<dbReference type="Pfam" id="PF02129">
    <property type="entry name" value="Peptidase_S15"/>
    <property type="match status" value="1"/>
</dbReference>
<feature type="signal peptide" evidence="1">
    <location>
        <begin position="1"/>
        <end position="20"/>
    </location>
</feature>
<dbReference type="Gene3D" id="3.40.50.1820">
    <property type="entry name" value="alpha/beta hydrolase"/>
    <property type="match status" value="1"/>
</dbReference>
<dbReference type="RefSeq" id="WP_097127582.1">
    <property type="nucleotide sequence ID" value="NZ_OCMT01000001.1"/>
</dbReference>
<dbReference type="InterPro" id="IPR000383">
    <property type="entry name" value="Xaa-Pro-like_dom"/>
</dbReference>